<protein>
    <submittedName>
        <fullName evidence="5">Uncharacterized protein</fullName>
    </submittedName>
</protein>
<comment type="cofactor">
    <cofactor evidence="4">
        <name>Mg(2+)</name>
        <dbReference type="ChEBI" id="CHEBI:18420"/>
    </cofactor>
    <text evidence="4">Divalent metal ions. Mg(2+) is the most effective.</text>
</comment>
<proteinExistence type="predicted"/>
<evidence type="ECO:0000256" key="2">
    <source>
        <dbReference type="PIRSR" id="PIRSR000915-1"/>
    </source>
</evidence>
<feature type="active site" description="Nucleophile" evidence="2">
    <location>
        <position position="55"/>
    </location>
</feature>
<dbReference type="Proteomes" id="UP000002282">
    <property type="component" value="Chromosome 3L"/>
</dbReference>
<feature type="binding site" evidence="3">
    <location>
        <position position="231"/>
    </location>
    <ligand>
        <name>substrate</name>
    </ligand>
</feature>
<name>B4PJI2_DROYA</name>
<feature type="active site" description="Proton donor" evidence="2">
    <location>
        <position position="57"/>
    </location>
</feature>
<dbReference type="HOGENOM" id="CLU_043473_0_2_1"/>
<evidence type="ECO:0000313" key="6">
    <source>
        <dbReference type="Proteomes" id="UP000002282"/>
    </source>
</evidence>
<feature type="binding site" evidence="4">
    <location>
        <position position="57"/>
    </location>
    <ligand>
        <name>Mg(2+)</name>
        <dbReference type="ChEBI" id="CHEBI:18420"/>
    </ligand>
</feature>
<dbReference type="eggNOG" id="KOG2882">
    <property type="taxonomic scope" value="Eukaryota"/>
</dbReference>
<keyword evidence="6" id="KW-1185">Reference proteome</keyword>
<reference evidence="5 6" key="2">
    <citation type="journal article" date="2007" name="PLoS Biol.">
        <title>Principles of genome evolution in the Drosophila melanogaster species group.</title>
        <authorList>
            <person name="Ranz J.M."/>
            <person name="Maurin D."/>
            <person name="Chan Y.S."/>
            <person name="von Grotthuss M."/>
            <person name="Hillier L.W."/>
            <person name="Roote J."/>
            <person name="Ashburner M."/>
            <person name="Bergman C.M."/>
        </authorList>
    </citation>
    <scope>NUCLEOTIDE SEQUENCE [LARGE SCALE GENOMIC DNA]</scope>
    <source>
        <strain evidence="6">Tai18E2 / Tucson 14021-0261.01</strain>
    </source>
</reference>
<evidence type="ECO:0000256" key="4">
    <source>
        <dbReference type="PIRSR" id="PIRSR000915-3"/>
    </source>
</evidence>
<dbReference type="KEGG" id="dya:Dyak_GE22110"/>
<dbReference type="PIRSF" id="PIRSF000915">
    <property type="entry name" value="PGP-type_phosphatase"/>
    <property type="match status" value="1"/>
</dbReference>
<sequence length="340" mass="37598">MNRNQPARRRFSRVASIWRSGLRSKMSRGGAVDLTGLSGEQVSEWLQSFDTVLCDGDGTIWQDDTAIAGAPDVVNALQDRFGKKVYLITNNGLKTRHELFERCQRLGFHLPSDRHIISPTAAISDYLVGSPQFDRTRHKVYVVGNAAIARELRQHGIDSYGAGGTDELPPGDKWPDFVAREFGNSEAARDVGAVVVGWDEYFSYCKMARACHILCSNPDAAFLVTNRDAVHKYPAFCIPGTGAFVAGIEACSEREALEMGKPNPLVLEPLTKAEELRTERTLMIGDCLKIDVGFASNCGMLSLLVGTGRYSNLSDVQREKDRLPQPDFYLPRLCDLLPLL</sequence>
<keyword evidence="4" id="KW-0460">Magnesium</keyword>
<feature type="binding site" evidence="4">
    <location>
        <position position="286"/>
    </location>
    <ligand>
        <name>Mg(2+)</name>
        <dbReference type="ChEBI" id="CHEBI:18420"/>
    </ligand>
</feature>
<dbReference type="NCBIfam" id="TIGR01460">
    <property type="entry name" value="HAD-SF-IIA"/>
    <property type="match status" value="1"/>
</dbReference>
<dbReference type="GO" id="GO:0046872">
    <property type="term" value="F:metal ion binding"/>
    <property type="evidence" value="ECO:0007669"/>
    <property type="project" value="UniProtKB-KW"/>
</dbReference>
<dbReference type="NCBIfam" id="TIGR01452">
    <property type="entry name" value="PGP_euk"/>
    <property type="match status" value="1"/>
</dbReference>
<dbReference type="GO" id="GO:0016791">
    <property type="term" value="F:phosphatase activity"/>
    <property type="evidence" value="ECO:0007669"/>
    <property type="project" value="InterPro"/>
</dbReference>
<dbReference type="Pfam" id="PF13344">
    <property type="entry name" value="Hydrolase_6"/>
    <property type="match status" value="1"/>
</dbReference>
<keyword evidence="4" id="KW-0479">Metal-binding</keyword>
<organism evidence="5 6">
    <name type="scientific">Drosophila yakuba</name>
    <name type="common">Fruit fly</name>
    <dbReference type="NCBI Taxonomy" id="7245"/>
    <lineage>
        <taxon>Eukaryota</taxon>
        <taxon>Metazoa</taxon>
        <taxon>Ecdysozoa</taxon>
        <taxon>Arthropoda</taxon>
        <taxon>Hexapoda</taxon>
        <taxon>Insecta</taxon>
        <taxon>Pterygota</taxon>
        <taxon>Neoptera</taxon>
        <taxon>Endopterygota</taxon>
        <taxon>Diptera</taxon>
        <taxon>Brachycera</taxon>
        <taxon>Muscomorpha</taxon>
        <taxon>Ephydroidea</taxon>
        <taxon>Drosophilidae</taxon>
        <taxon>Drosophila</taxon>
        <taxon>Sophophora</taxon>
    </lineage>
</organism>
<feature type="binding site" evidence="3">
    <location>
        <position position="261"/>
    </location>
    <ligand>
        <name>substrate</name>
    </ligand>
</feature>
<dbReference type="SMR" id="B4PJI2"/>
<dbReference type="GO" id="GO:0005737">
    <property type="term" value="C:cytoplasm"/>
    <property type="evidence" value="ECO:0007669"/>
    <property type="project" value="TreeGrafter"/>
</dbReference>
<dbReference type="InterPro" id="IPR006349">
    <property type="entry name" value="PGP_euk"/>
</dbReference>
<accession>B4PJI2</accession>
<dbReference type="PANTHER" id="PTHR19288">
    <property type="entry name" value="4-NITROPHENYLPHOSPHATASE-RELATED"/>
    <property type="match status" value="1"/>
</dbReference>
<evidence type="ECO:0000313" key="5">
    <source>
        <dbReference type="EMBL" id="EDW94670.2"/>
    </source>
</evidence>
<dbReference type="AlphaFoldDB" id="B4PJI2"/>
<feature type="binding site" evidence="4">
    <location>
        <position position="55"/>
    </location>
    <ligand>
        <name>Mg(2+)</name>
        <dbReference type="ChEBI" id="CHEBI:18420"/>
    </ligand>
</feature>
<dbReference type="EMBL" id="CM000159">
    <property type="protein sequence ID" value="EDW94670.2"/>
    <property type="molecule type" value="Genomic_DNA"/>
</dbReference>
<dbReference type="OrthoDB" id="413953at2759"/>
<dbReference type="InterPro" id="IPR023214">
    <property type="entry name" value="HAD_sf"/>
</dbReference>
<evidence type="ECO:0000256" key="3">
    <source>
        <dbReference type="PIRSR" id="PIRSR000915-2"/>
    </source>
</evidence>
<dbReference type="InterPro" id="IPR036412">
    <property type="entry name" value="HAD-like_sf"/>
</dbReference>
<dbReference type="SUPFAM" id="SSF56784">
    <property type="entry name" value="HAD-like"/>
    <property type="match status" value="1"/>
</dbReference>
<reference evidence="5 6" key="1">
    <citation type="journal article" date="2007" name="Nature">
        <title>Evolution of genes and genomes on the Drosophila phylogeny.</title>
        <authorList>
            <consortium name="Drosophila 12 Genomes Consortium"/>
            <person name="Clark A.G."/>
            <person name="Eisen M.B."/>
            <person name="Smith D.R."/>
            <person name="Bergman C.M."/>
            <person name="Oliver B."/>
            <person name="Markow T.A."/>
            <person name="Kaufman T.C."/>
            <person name="Kellis M."/>
            <person name="Gelbart W."/>
            <person name="Iyer V.N."/>
            <person name="Pollard D.A."/>
            <person name="Sackton T.B."/>
            <person name="Larracuente A.M."/>
            <person name="Singh N.D."/>
            <person name="Abad J.P."/>
            <person name="Abt D.N."/>
            <person name="Adryan B."/>
            <person name="Aguade M."/>
            <person name="Akashi H."/>
            <person name="Anderson W.W."/>
            <person name="Aquadro C.F."/>
            <person name="Ardell D.H."/>
            <person name="Arguello R."/>
            <person name="Artieri C.G."/>
            <person name="Barbash D.A."/>
            <person name="Barker D."/>
            <person name="Barsanti P."/>
            <person name="Batterham P."/>
            <person name="Batzoglou S."/>
            <person name="Begun D."/>
            <person name="Bhutkar A."/>
            <person name="Blanco E."/>
            <person name="Bosak S.A."/>
            <person name="Bradley R.K."/>
            <person name="Brand A.D."/>
            <person name="Brent M.R."/>
            <person name="Brooks A.N."/>
            <person name="Brown R.H."/>
            <person name="Butlin R.K."/>
            <person name="Caggese C."/>
            <person name="Calvi B.R."/>
            <person name="Bernardo de Carvalho A."/>
            <person name="Caspi A."/>
            <person name="Castrezana S."/>
            <person name="Celniker S.E."/>
            <person name="Chang J.L."/>
            <person name="Chapple C."/>
            <person name="Chatterji S."/>
            <person name="Chinwalla A."/>
            <person name="Civetta A."/>
            <person name="Clifton S.W."/>
            <person name="Comeron J.M."/>
            <person name="Costello J.C."/>
            <person name="Coyne J.A."/>
            <person name="Daub J."/>
            <person name="David R.G."/>
            <person name="Delcher A.L."/>
            <person name="Delehaunty K."/>
            <person name="Do C.B."/>
            <person name="Ebling H."/>
            <person name="Edwards K."/>
            <person name="Eickbush T."/>
            <person name="Evans J.D."/>
            <person name="Filipski A."/>
            <person name="Findeiss S."/>
            <person name="Freyhult E."/>
            <person name="Fulton L."/>
            <person name="Fulton R."/>
            <person name="Garcia A.C."/>
            <person name="Gardiner A."/>
            <person name="Garfield D.A."/>
            <person name="Garvin B.E."/>
            <person name="Gibson G."/>
            <person name="Gilbert D."/>
            <person name="Gnerre S."/>
            <person name="Godfrey J."/>
            <person name="Good R."/>
            <person name="Gotea V."/>
            <person name="Gravely B."/>
            <person name="Greenberg A.J."/>
            <person name="Griffiths-Jones S."/>
            <person name="Gross S."/>
            <person name="Guigo R."/>
            <person name="Gustafson E.A."/>
            <person name="Haerty W."/>
            <person name="Hahn M.W."/>
            <person name="Halligan D.L."/>
            <person name="Halpern A.L."/>
            <person name="Halter G.M."/>
            <person name="Han M.V."/>
            <person name="Heger A."/>
            <person name="Hillier L."/>
            <person name="Hinrichs A.S."/>
            <person name="Holmes I."/>
            <person name="Hoskins R.A."/>
            <person name="Hubisz M.J."/>
            <person name="Hultmark D."/>
            <person name="Huntley M.A."/>
            <person name="Jaffe D.B."/>
            <person name="Jagadeeshan S."/>
            <person name="Jeck W.R."/>
            <person name="Johnson J."/>
            <person name="Jones C.D."/>
            <person name="Jordan W.C."/>
            <person name="Karpen G.H."/>
            <person name="Kataoka E."/>
            <person name="Keightley P.D."/>
            <person name="Kheradpour P."/>
            <person name="Kirkness E.F."/>
            <person name="Koerich L.B."/>
            <person name="Kristiansen K."/>
            <person name="Kudrna D."/>
            <person name="Kulathinal R.J."/>
            <person name="Kumar S."/>
            <person name="Kwok R."/>
            <person name="Lander E."/>
            <person name="Langley C.H."/>
            <person name="Lapoint R."/>
            <person name="Lazzaro B.P."/>
            <person name="Lee S.J."/>
            <person name="Levesque L."/>
            <person name="Li R."/>
            <person name="Lin C.F."/>
            <person name="Lin M.F."/>
            <person name="Lindblad-Toh K."/>
            <person name="Llopart A."/>
            <person name="Long M."/>
            <person name="Low L."/>
            <person name="Lozovsky E."/>
            <person name="Lu J."/>
            <person name="Luo M."/>
            <person name="Machado C.A."/>
            <person name="Makalowski W."/>
            <person name="Marzo M."/>
            <person name="Matsuda M."/>
            <person name="Matzkin L."/>
            <person name="McAllister B."/>
            <person name="McBride C.S."/>
            <person name="McKernan B."/>
            <person name="McKernan K."/>
            <person name="Mendez-Lago M."/>
            <person name="Minx P."/>
            <person name="Mollenhauer M.U."/>
            <person name="Montooth K."/>
            <person name="Mount S.M."/>
            <person name="Mu X."/>
            <person name="Myers E."/>
            <person name="Negre B."/>
            <person name="Newfeld S."/>
            <person name="Nielsen R."/>
            <person name="Noor M.A."/>
            <person name="O'Grady P."/>
            <person name="Pachter L."/>
            <person name="Papaceit M."/>
            <person name="Parisi M.J."/>
            <person name="Parisi M."/>
            <person name="Parts L."/>
            <person name="Pedersen J.S."/>
            <person name="Pesole G."/>
            <person name="Phillippy A.M."/>
            <person name="Ponting C.P."/>
            <person name="Pop M."/>
            <person name="Porcelli D."/>
            <person name="Powell J.R."/>
            <person name="Prohaska S."/>
            <person name="Pruitt K."/>
            <person name="Puig M."/>
            <person name="Quesneville H."/>
            <person name="Ram K.R."/>
            <person name="Rand D."/>
            <person name="Rasmussen M.D."/>
            <person name="Reed L.K."/>
            <person name="Reenan R."/>
            <person name="Reily A."/>
            <person name="Remington K.A."/>
            <person name="Rieger T.T."/>
            <person name="Ritchie M.G."/>
            <person name="Robin C."/>
            <person name="Rogers Y.H."/>
            <person name="Rohde C."/>
            <person name="Rozas J."/>
            <person name="Rubenfield M.J."/>
            <person name="Ruiz A."/>
            <person name="Russo S."/>
            <person name="Salzberg S.L."/>
            <person name="Sanchez-Gracia A."/>
            <person name="Saranga D.J."/>
            <person name="Sato H."/>
            <person name="Schaeffer S.W."/>
            <person name="Schatz M.C."/>
            <person name="Schlenke T."/>
            <person name="Schwartz R."/>
            <person name="Segarra C."/>
            <person name="Singh R.S."/>
            <person name="Sirot L."/>
            <person name="Sirota M."/>
            <person name="Sisneros N.B."/>
            <person name="Smith C.D."/>
            <person name="Smith T.F."/>
            <person name="Spieth J."/>
            <person name="Stage D.E."/>
            <person name="Stark A."/>
            <person name="Stephan W."/>
            <person name="Strausberg R.L."/>
            <person name="Strempel S."/>
            <person name="Sturgill D."/>
            <person name="Sutton G."/>
            <person name="Sutton G.G."/>
            <person name="Tao W."/>
            <person name="Teichmann S."/>
            <person name="Tobari Y.N."/>
            <person name="Tomimura Y."/>
            <person name="Tsolas J.M."/>
            <person name="Valente V.L."/>
            <person name="Venter E."/>
            <person name="Venter J.C."/>
            <person name="Vicario S."/>
            <person name="Vieira F.G."/>
            <person name="Vilella A.J."/>
            <person name="Villasante A."/>
            <person name="Walenz B."/>
            <person name="Wang J."/>
            <person name="Wasserman M."/>
            <person name="Watts T."/>
            <person name="Wilson D."/>
            <person name="Wilson R.K."/>
            <person name="Wing R.A."/>
            <person name="Wolfner M.F."/>
            <person name="Wong A."/>
            <person name="Wong G.K."/>
            <person name="Wu C.I."/>
            <person name="Wu G."/>
            <person name="Yamamoto D."/>
            <person name="Yang H.P."/>
            <person name="Yang S.P."/>
            <person name="Yorke J.A."/>
            <person name="Yoshida K."/>
            <person name="Zdobnov E."/>
            <person name="Zhang P."/>
            <person name="Zhang Y."/>
            <person name="Zimin A.V."/>
            <person name="Baldwin J."/>
            <person name="Abdouelleil A."/>
            <person name="Abdulkadir J."/>
            <person name="Abebe A."/>
            <person name="Abera B."/>
            <person name="Abreu J."/>
            <person name="Acer S.C."/>
            <person name="Aftuck L."/>
            <person name="Alexander A."/>
            <person name="An P."/>
            <person name="Anderson E."/>
            <person name="Anderson S."/>
            <person name="Arachi H."/>
            <person name="Azer M."/>
            <person name="Bachantsang P."/>
            <person name="Barry A."/>
            <person name="Bayul T."/>
            <person name="Berlin A."/>
            <person name="Bessette D."/>
            <person name="Bloom T."/>
            <person name="Blye J."/>
            <person name="Boguslavskiy L."/>
            <person name="Bonnet C."/>
            <person name="Boukhgalter B."/>
            <person name="Bourzgui I."/>
            <person name="Brown A."/>
            <person name="Cahill P."/>
            <person name="Channer S."/>
            <person name="Cheshatsang Y."/>
            <person name="Chuda L."/>
            <person name="Citroen M."/>
            <person name="Collymore A."/>
            <person name="Cooke P."/>
            <person name="Costello M."/>
            <person name="D'Aco K."/>
            <person name="Daza R."/>
            <person name="De Haan G."/>
            <person name="DeGray S."/>
            <person name="DeMaso C."/>
            <person name="Dhargay N."/>
            <person name="Dooley K."/>
            <person name="Dooley E."/>
            <person name="Doricent M."/>
            <person name="Dorje P."/>
            <person name="Dorjee K."/>
            <person name="Dupes A."/>
            <person name="Elong R."/>
            <person name="Falk J."/>
            <person name="Farina A."/>
            <person name="Faro S."/>
            <person name="Ferguson D."/>
            <person name="Fisher S."/>
            <person name="Foley C.D."/>
            <person name="Franke A."/>
            <person name="Friedrich D."/>
            <person name="Gadbois L."/>
            <person name="Gearin G."/>
            <person name="Gearin C.R."/>
            <person name="Giannoukos G."/>
            <person name="Goode T."/>
            <person name="Graham J."/>
            <person name="Grandbois E."/>
            <person name="Grewal S."/>
            <person name="Gyaltsen K."/>
            <person name="Hafez N."/>
            <person name="Hagos B."/>
            <person name="Hall J."/>
            <person name="Henson C."/>
            <person name="Hollinger A."/>
            <person name="Honan T."/>
            <person name="Huard M.D."/>
            <person name="Hughes L."/>
            <person name="Hurhula B."/>
            <person name="Husby M.E."/>
            <person name="Kamat A."/>
            <person name="Kanga B."/>
            <person name="Kashin S."/>
            <person name="Khazanovich D."/>
            <person name="Kisner P."/>
            <person name="Lance K."/>
            <person name="Lara M."/>
            <person name="Lee W."/>
            <person name="Lennon N."/>
            <person name="Letendre F."/>
            <person name="LeVine R."/>
            <person name="Lipovsky A."/>
            <person name="Liu X."/>
            <person name="Liu J."/>
            <person name="Liu S."/>
            <person name="Lokyitsang T."/>
            <person name="Lokyitsang Y."/>
            <person name="Lubonja R."/>
            <person name="Lui A."/>
            <person name="MacDonald P."/>
            <person name="Magnisalis V."/>
            <person name="Maru K."/>
            <person name="Matthews C."/>
            <person name="McCusker W."/>
            <person name="McDonough S."/>
            <person name="Mehta T."/>
            <person name="Meldrim J."/>
            <person name="Meneus L."/>
            <person name="Mihai O."/>
            <person name="Mihalev A."/>
            <person name="Mihova T."/>
            <person name="Mittelman R."/>
            <person name="Mlenga V."/>
            <person name="Montmayeur A."/>
            <person name="Mulrain L."/>
            <person name="Navidi A."/>
            <person name="Naylor J."/>
            <person name="Negash T."/>
            <person name="Nguyen T."/>
            <person name="Nguyen N."/>
            <person name="Nicol R."/>
            <person name="Norbu C."/>
            <person name="Norbu N."/>
            <person name="Novod N."/>
            <person name="O'Neill B."/>
            <person name="Osman S."/>
            <person name="Markiewicz E."/>
            <person name="Oyono O.L."/>
            <person name="Patti C."/>
            <person name="Phunkhang P."/>
            <person name="Pierre F."/>
            <person name="Priest M."/>
            <person name="Raghuraman S."/>
            <person name="Rege F."/>
            <person name="Reyes R."/>
            <person name="Rise C."/>
            <person name="Rogov P."/>
            <person name="Ross K."/>
            <person name="Ryan E."/>
            <person name="Settipalli S."/>
            <person name="Shea T."/>
            <person name="Sherpa N."/>
            <person name="Shi L."/>
            <person name="Shih D."/>
            <person name="Sparrow T."/>
            <person name="Spaulding J."/>
            <person name="Stalker J."/>
            <person name="Stange-Thomann N."/>
            <person name="Stavropoulos S."/>
            <person name="Stone C."/>
            <person name="Strader C."/>
            <person name="Tesfaye S."/>
            <person name="Thomson T."/>
            <person name="Thoulutsang Y."/>
            <person name="Thoulutsang D."/>
            <person name="Topham K."/>
            <person name="Topping I."/>
            <person name="Tsamla T."/>
            <person name="Vassiliev H."/>
            <person name="Vo A."/>
            <person name="Wangchuk T."/>
            <person name="Wangdi T."/>
            <person name="Weiand M."/>
            <person name="Wilkinson J."/>
            <person name="Wilson A."/>
            <person name="Yadav S."/>
            <person name="Young G."/>
            <person name="Yu Q."/>
            <person name="Zembek L."/>
            <person name="Zhong D."/>
            <person name="Zimmer A."/>
            <person name="Zwirko Z."/>
            <person name="Jaffe D.B."/>
            <person name="Alvarez P."/>
            <person name="Brockman W."/>
            <person name="Butler J."/>
            <person name="Chin C."/>
            <person name="Gnerre S."/>
            <person name="Grabherr M."/>
            <person name="Kleber M."/>
            <person name="Mauceli E."/>
            <person name="MacCallum I."/>
        </authorList>
    </citation>
    <scope>NUCLEOTIDE SEQUENCE [LARGE SCALE GENOMIC DNA]</scope>
    <source>
        <strain evidence="6">Tai18E2 / Tucson 14021-0261.01</strain>
    </source>
</reference>
<dbReference type="Pfam" id="PF13242">
    <property type="entry name" value="Hydrolase_like"/>
    <property type="match status" value="1"/>
</dbReference>
<dbReference type="Gene3D" id="3.40.50.1000">
    <property type="entry name" value="HAD superfamily/HAD-like"/>
    <property type="match status" value="2"/>
</dbReference>
<keyword evidence="1 5" id="KW-0378">Hydrolase</keyword>
<dbReference type="PANTHER" id="PTHR19288:SF93">
    <property type="entry name" value="FI11325P-RELATED"/>
    <property type="match status" value="1"/>
</dbReference>
<gene>
    <name evidence="5" type="primary">Dyak\GE22110</name>
    <name evidence="5" type="synonym">dyak_GLEANR_5815</name>
    <name evidence="5" type="synonym">GE22110</name>
    <name evidence="5" type="ORF">Dyak_GE22110</name>
</gene>
<evidence type="ECO:0000256" key="1">
    <source>
        <dbReference type="ARBA" id="ARBA00022801"/>
    </source>
</evidence>
<dbReference type="InterPro" id="IPR006357">
    <property type="entry name" value="HAD-SF_hydro_IIA"/>
</dbReference>